<feature type="domain" description="pPIWI-RE module N-terminal" evidence="3">
    <location>
        <begin position="10"/>
        <end position="405"/>
    </location>
</feature>
<dbReference type="EMBL" id="FOLM01000006">
    <property type="protein sequence ID" value="SFC82777.1"/>
    <property type="molecule type" value="Genomic_DNA"/>
</dbReference>
<reference evidence="5 6" key="1">
    <citation type="submission" date="2016-10" db="EMBL/GenBank/DDBJ databases">
        <authorList>
            <person name="de Groot N.N."/>
        </authorList>
    </citation>
    <scope>NUCLEOTIDE SEQUENCE [LARGE SCALE GENOMIC DNA]</scope>
    <source>
        <strain evidence="5 6">CGMCC 4.5739</strain>
    </source>
</reference>
<feature type="region of interest" description="Disordered" evidence="1">
    <location>
        <begin position="923"/>
        <end position="956"/>
    </location>
</feature>
<dbReference type="InterPro" id="IPR024996">
    <property type="entry name" value="RNaseH_pPIWI_RE"/>
</dbReference>
<dbReference type="InterPro" id="IPR025085">
    <property type="entry name" value="pPIWI_RE_X"/>
</dbReference>
<evidence type="ECO:0008006" key="7">
    <source>
        <dbReference type="Google" id="ProtNLM"/>
    </source>
</evidence>
<feature type="compositionally biased region" description="Basic and acidic residues" evidence="1">
    <location>
        <begin position="392"/>
        <end position="406"/>
    </location>
</feature>
<feature type="compositionally biased region" description="Low complexity" evidence="1">
    <location>
        <begin position="924"/>
        <end position="934"/>
    </location>
</feature>
<protein>
    <recommendedName>
        <fullName evidence="7">DUF3893 domain-containing protein</fullName>
    </recommendedName>
</protein>
<keyword evidence="6" id="KW-1185">Reference proteome</keyword>
<feature type="domain" description="Prokaryotic pPIWI-RE MID" evidence="4">
    <location>
        <begin position="495"/>
        <end position="635"/>
    </location>
</feature>
<evidence type="ECO:0000313" key="6">
    <source>
        <dbReference type="Proteomes" id="UP000199207"/>
    </source>
</evidence>
<dbReference type="Pfam" id="PF13111">
    <property type="entry name" value="pPIWI_RE_X"/>
    <property type="match status" value="1"/>
</dbReference>
<evidence type="ECO:0000259" key="4">
    <source>
        <dbReference type="Pfam" id="PF18157"/>
    </source>
</evidence>
<sequence>MTHDRIQPAAYVPNPEAGTLSAFYHGLAFPSAWREPLLRLYRHGKSAKSEGRHQQVPISRLNRLIAAVAPDLISVASKAPLDGGRPWLYTTAPYPASVMKTFLHAWLRDMQPAPEAHSLVKETAQALDIDSLKWELLSVNLLEQGLSEEGRTALPAPHLFRLLPETLAARIAQHPPYEHYGQKLEFRQVAGVPGDNGATLVSWPPLKYPDRGKTWRYSAYLRVSLRTVPFDPVPRIHLSTGISRWVREKVWLPFRSSASVYLLADESMLADAPAPTRFAVASLTWRQETGPQWAQGGPEGMLRRISVEDDFPRPERLVKEPEHWLVQPDGITAAVLHHTRMGAHGVGAGLMPTERRRLTEWAAEALQPDFVPVGELRRSIFLRKHDPLPRLEEKLSERKSKKADKDATEEERGEIERQNAEIAAYNAEVGEQNAVIEQRNGDRRRQLLAGVMGSELSVLALHQTDTMRDLLLVKAEAYLGLAPFRTKSGPGTWAWEAPELTLRMHIFPLGRLGAPLGNGTIPRRGAEWDAVVAGRRREVAAFLTARVKETGRAPQLVFVELEDWRKKQVGKKTPPPTTDPKSAIRLGCADAGLVSQFLGLPDDVAAPGKDTSAHRAKAAWADGIRQLGVRVTRPHSVPSGMIPEQLNQLAFWLVKRRVSGHNPHAQFTPIAVLLRPGQQQVMGRSPQTGGWVPYPELLKGLVGQVRGDDLKYRDQQERLTAIFVRQILGSFRGEPTLVLTHAQNIRERWPSLQNGKVRPDTVQLGGDSPKRLASLGKKLRLVRVADAARDETAQWWSPVSRKRNGNTEALAGFAQGLWLPHNAEPGGRNFYSVGEKPGTNTLHRELSKLTEHRDANGKSLLRPSASASQPDLLEVALVGLQENDRPEPWAMFVHQQRITDDYTDPLALPLVLHLARLTRDYAEPYEAPEAPGEAQQSADEGEQLAFDFGIEDSDGE</sequence>
<dbReference type="Pfam" id="PF13032">
    <property type="entry name" value="RNaseH_pPIWI_RE"/>
    <property type="match status" value="1"/>
</dbReference>
<dbReference type="STRING" id="910347.SAMN05421773_106184"/>
<organism evidence="5 6">
    <name type="scientific">Streptomyces aidingensis</name>
    <dbReference type="NCBI Taxonomy" id="910347"/>
    <lineage>
        <taxon>Bacteria</taxon>
        <taxon>Bacillati</taxon>
        <taxon>Actinomycetota</taxon>
        <taxon>Actinomycetes</taxon>
        <taxon>Kitasatosporales</taxon>
        <taxon>Streptomycetaceae</taxon>
        <taxon>Streptomyces</taxon>
    </lineage>
</organism>
<name>A0A1I1MBG4_9ACTN</name>
<proteinExistence type="predicted"/>
<dbReference type="RefSeq" id="WP_093839053.1">
    <property type="nucleotide sequence ID" value="NZ_FOLM01000006.1"/>
</dbReference>
<dbReference type="AlphaFoldDB" id="A0A1I1MBG4"/>
<gene>
    <name evidence="5" type="ORF">SAMN05421773_106184</name>
</gene>
<evidence type="ECO:0000259" key="2">
    <source>
        <dbReference type="Pfam" id="PF13032"/>
    </source>
</evidence>
<evidence type="ECO:0000259" key="3">
    <source>
        <dbReference type="Pfam" id="PF13111"/>
    </source>
</evidence>
<accession>A0A1I1MBG4</accession>
<feature type="domain" description="pPIWI-RE RNaseH" evidence="2">
    <location>
        <begin position="650"/>
        <end position="922"/>
    </location>
</feature>
<evidence type="ECO:0000256" key="1">
    <source>
        <dbReference type="SAM" id="MobiDB-lite"/>
    </source>
</evidence>
<dbReference type="Proteomes" id="UP000199207">
    <property type="component" value="Unassembled WGS sequence"/>
</dbReference>
<dbReference type="Pfam" id="PF18157">
    <property type="entry name" value="MID_pPIWI_RE"/>
    <property type="match status" value="1"/>
</dbReference>
<evidence type="ECO:0000313" key="5">
    <source>
        <dbReference type="EMBL" id="SFC82777.1"/>
    </source>
</evidence>
<dbReference type="OrthoDB" id="3199411at2"/>
<feature type="region of interest" description="Disordered" evidence="1">
    <location>
        <begin position="392"/>
        <end position="414"/>
    </location>
</feature>
<dbReference type="InterPro" id="IPR040496">
    <property type="entry name" value="MID_pPIWI_RE"/>
</dbReference>